<dbReference type="GO" id="GO:0003723">
    <property type="term" value="F:RNA binding"/>
    <property type="evidence" value="ECO:0007669"/>
    <property type="project" value="TreeGrafter"/>
</dbReference>
<dbReference type="AlphaFoldDB" id="A0A250XLC6"/>
<protein>
    <recommendedName>
        <fullName evidence="6">40S ribosomal protein S19</fullName>
    </recommendedName>
</protein>
<keyword evidence="5" id="KW-1185">Reference proteome</keyword>
<dbReference type="GO" id="GO:0003735">
    <property type="term" value="F:structural constituent of ribosome"/>
    <property type="evidence" value="ECO:0007669"/>
    <property type="project" value="InterPro"/>
</dbReference>
<evidence type="ECO:0000256" key="3">
    <source>
        <dbReference type="ARBA" id="ARBA00023274"/>
    </source>
</evidence>
<evidence type="ECO:0000313" key="5">
    <source>
        <dbReference type="Proteomes" id="UP000232323"/>
    </source>
</evidence>
<dbReference type="Proteomes" id="UP000232323">
    <property type="component" value="Unassembled WGS sequence"/>
</dbReference>
<dbReference type="OrthoDB" id="428974at2759"/>
<name>A0A250XLC6_9CHLO</name>
<sequence>MASFKPVSVKDCPPEDFIKAYAAHLKSNDKIHLPTWVDIVKTGVFKQLSPYDEDWYFVRAAALCRRLYIRPGLGVGHFETTFGGRQRRRGAAPEIHAKAAGGLIRHILRNLESVGLLEQDPKGGRRLTASGQRDMDLIAGRVPVSLPEM</sequence>
<evidence type="ECO:0000256" key="1">
    <source>
        <dbReference type="ARBA" id="ARBA00010014"/>
    </source>
</evidence>
<accession>A0A250XLC6</accession>
<proteinExistence type="inferred from homology"/>
<comment type="caution">
    <text evidence="4">The sequence shown here is derived from an EMBL/GenBank/DDBJ whole genome shotgun (WGS) entry which is preliminary data.</text>
</comment>
<dbReference type="Pfam" id="PF01090">
    <property type="entry name" value="Ribosomal_S19e"/>
    <property type="match status" value="1"/>
</dbReference>
<evidence type="ECO:0000256" key="2">
    <source>
        <dbReference type="ARBA" id="ARBA00022980"/>
    </source>
</evidence>
<dbReference type="FunFam" id="1.10.10.10:FF:000118">
    <property type="entry name" value="40S ribosomal protein S19"/>
    <property type="match status" value="1"/>
</dbReference>
<dbReference type="PANTHER" id="PTHR11710">
    <property type="entry name" value="40S RIBOSOMAL PROTEIN S19"/>
    <property type="match status" value="1"/>
</dbReference>
<keyword evidence="3" id="KW-0687">Ribonucleoprotein</keyword>
<comment type="similarity">
    <text evidence="1">Belongs to the eukaryotic ribosomal protein eS19 family.</text>
</comment>
<gene>
    <name evidence="4" type="ORF">CEUSTIGMA_g11260.t1</name>
</gene>
<reference evidence="4 5" key="1">
    <citation type="submission" date="2017-08" db="EMBL/GenBank/DDBJ databases">
        <title>Acidophilic green algal genome provides insights into adaptation to an acidic environment.</title>
        <authorList>
            <person name="Hirooka S."/>
            <person name="Hirose Y."/>
            <person name="Kanesaki Y."/>
            <person name="Higuchi S."/>
            <person name="Fujiwara T."/>
            <person name="Onuma R."/>
            <person name="Era A."/>
            <person name="Ohbayashi R."/>
            <person name="Uzuka A."/>
            <person name="Nozaki H."/>
            <person name="Yoshikawa H."/>
            <person name="Miyagishima S.Y."/>
        </authorList>
    </citation>
    <scope>NUCLEOTIDE SEQUENCE [LARGE SCALE GENOMIC DNA]</scope>
    <source>
        <strain evidence="4 5">NIES-2499</strain>
    </source>
</reference>
<dbReference type="InterPro" id="IPR001266">
    <property type="entry name" value="Ribosomal_eS19"/>
</dbReference>
<dbReference type="PANTHER" id="PTHR11710:SF0">
    <property type="entry name" value="40S RIBOSOMAL PROTEIN S19"/>
    <property type="match status" value="1"/>
</dbReference>
<dbReference type="Gene3D" id="1.10.10.10">
    <property type="entry name" value="Winged helix-like DNA-binding domain superfamily/Winged helix DNA-binding domain"/>
    <property type="match status" value="1"/>
</dbReference>
<keyword evidence="2" id="KW-0689">Ribosomal protein</keyword>
<dbReference type="GO" id="GO:0000028">
    <property type="term" value="P:ribosomal small subunit assembly"/>
    <property type="evidence" value="ECO:0007669"/>
    <property type="project" value="TreeGrafter"/>
</dbReference>
<dbReference type="STRING" id="1157962.A0A250XLC6"/>
<dbReference type="InterPro" id="IPR036388">
    <property type="entry name" value="WH-like_DNA-bd_sf"/>
</dbReference>
<evidence type="ECO:0000313" key="4">
    <source>
        <dbReference type="EMBL" id="GAX83836.1"/>
    </source>
</evidence>
<dbReference type="InterPro" id="IPR036390">
    <property type="entry name" value="WH_DNA-bd_sf"/>
</dbReference>
<dbReference type="SUPFAM" id="SSF46785">
    <property type="entry name" value="Winged helix' DNA-binding domain"/>
    <property type="match status" value="1"/>
</dbReference>
<dbReference type="GO" id="GO:0006412">
    <property type="term" value="P:translation"/>
    <property type="evidence" value="ECO:0007669"/>
    <property type="project" value="InterPro"/>
</dbReference>
<dbReference type="GO" id="GO:0022627">
    <property type="term" value="C:cytosolic small ribosomal subunit"/>
    <property type="evidence" value="ECO:0007669"/>
    <property type="project" value="TreeGrafter"/>
</dbReference>
<evidence type="ECO:0008006" key="6">
    <source>
        <dbReference type="Google" id="ProtNLM"/>
    </source>
</evidence>
<dbReference type="EMBL" id="BEGY01000108">
    <property type="protein sequence ID" value="GAX83836.1"/>
    <property type="molecule type" value="Genomic_DNA"/>
</dbReference>
<organism evidence="4 5">
    <name type="scientific">Chlamydomonas eustigma</name>
    <dbReference type="NCBI Taxonomy" id="1157962"/>
    <lineage>
        <taxon>Eukaryota</taxon>
        <taxon>Viridiplantae</taxon>
        <taxon>Chlorophyta</taxon>
        <taxon>core chlorophytes</taxon>
        <taxon>Chlorophyceae</taxon>
        <taxon>CS clade</taxon>
        <taxon>Chlamydomonadales</taxon>
        <taxon>Chlamydomonadaceae</taxon>
        <taxon>Chlamydomonas</taxon>
    </lineage>
</organism>
<dbReference type="SMART" id="SM01413">
    <property type="entry name" value="Ribosomal_S19e"/>
    <property type="match status" value="1"/>
</dbReference>